<evidence type="ECO:0000256" key="1">
    <source>
        <dbReference type="ARBA" id="ARBA00001933"/>
    </source>
</evidence>
<keyword evidence="3" id="KW-0808">Transferase</keyword>
<accession>A0ABN1LQL7</accession>
<comment type="cofactor">
    <cofactor evidence="1">
        <name>pyridoxal 5'-phosphate</name>
        <dbReference type="ChEBI" id="CHEBI:597326"/>
    </cofactor>
</comment>
<evidence type="ECO:0000313" key="3">
    <source>
        <dbReference type="EMBL" id="GAA0859099.1"/>
    </source>
</evidence>
<evidence type="ECO:0000313" key="4">
    <source>
        <dbReference type="Proteomes" id="UP001501764"/>
    </source>
</evidence>
<dbReference type="PANTHER" id="PTHR42743:SF11">
    <property type="entry name" value="AMINODEOXYCHORISMATE LYASE"/>
    <property type="match status" value="1"/>
</dbReference>
<organism evidence="3 4">
    <name type="scientific">Clostridium nitritogenes</name>
    <dbReference type="NCBI Taxonomy" id="83340"/>
    <lineage>
        <taxon>Bacteria</taxon>
        <taxon>Bacillati</taxon>
        <taxon>Bacillota</taxon>
        <taxon>Clostridia</taxon>
        <taxon>Eubacteriales</taxon>
        <taxon>Clostridiaceae</taxon>
        <taxon>Clostridium</taxon>
    </lineage>
</organism>
<dbReference type="CDD" id="cd00449">
    <property type="entry name" value="PLPDE_IV"/>
    <property type="match status" value="1"/>
</dbReference>
<comment type="caution">
    <text evidence="3">The sequence shown here is derived from an EMBL/GenBank/DDBJ whole genome shotgun (WGS) entry which is preliminary data.</text>
</comment>
<dbReference type="InterPro" id="IPR043132">
    <property type="entry name" value="BCAT-like_C"/>
</dbReference>
<dbReference type="EMBL" id="BAAACO010000001">
    <property type="protein sequence ID" value="GAA0859099.1"/>
    <property type="molecule type" value="Genomic_DNA"/>
</dbReference>
<dbReference type="SUPFAM" id="SSF56752">
    <property type="entry name" value="D-aminoacid aminotransferase-like PLP-dependent enzymes"/>
    <property type="match status" value="1"/>
</dbReference>
<dbReference type="RefSeq" id="WP_215635307.1">
    <property type="nucleotide sequence ID" value="NZ_BAAACO010000001.1"/>
</dbReference>
<dbReference type="InterPro" id="IPR050571">
    <property type="entry name" value="Class-IV_PLP-Dep_Aminotrnsfr"/>
</dbReference>
<dbReference type="PANTHER" id="PTHR42743">
    <property type="entry name" value="AMINO-ACID AMINOTRANSFERASE"/>
    <property type="match status" value="1"/>
</dbReference>
<evidence type="ECO:0000256" key="2">
    <source>
        <dbReference type="ARBA" id="ARBA00009320"/>
    </source>
</evidence>
<dbReference type="Gene3D" id="3.30.470.10">
    <property type="match status" value="1"/>
</dbReference>
<protein>
    <submittedName>
        <fullName evidence="3">Aminotransferase class IV</fullName>
    </submittedName>
</protein>
<dbReference type="InterPro" id="IPR001544">
    <property type="entry name" value="Aminotrans_IV"/>
</dbReference>
<keyword evidence="3" id="KW-0032">Aminotransferase</keyword>
<reference evidence="3 4" key="1">
    <citation type="journal article" date="2019" name="Int. J. Syst. Evol. Microbiol.">
        <title>The Global Catalogue of Microorganisms (GCM) 10K type strain sequencing project: providing services to taxonomists for standard genome sequencing and annotation.</title>
        <authorList>
            <consortium name="The Broad Institute Genomics Platform"/>
            <consortium name="The Broad Institute Genome Sequencing Center for Infectious Disease"/>
            <person name="Wu L."/>
            <person name="Ma J."/>
        </authorList>
    </citation>
    <scope>NUCLEOTIDE SEQUENCE [LARGE SCALE GENOMIC DNA]</scope>
    <source>
        <strain evidence="3 4">JCM 6485</strain>
    </source>
</reference>
<name>A0ABN1LQL7_9CLOT</name>
<dbReference type="Pfam" id="PF01063">
    <property type="entry name" value="Aminotran_4"/>
    <property type="match status" value="1"/>
</dbReference>
<keyword evidence="4" id="KW-1185">Reference proteome</keyword>
<dbReference type="InterPro" id="IPR043131">
    <property type="entry name" value="BCAT-like_N"/>
</dbReference>
<dbReference type="Proteomes" id="UP001501764">
    <property type="component" value="Unassembled WGS sequence"/>
</dbReference>
<sequence>MRKIIVDGESVSLDNGLFFGQGVFETILVNKSLVFLNYHLKRLEEGLKVLSLEPFYEKEEALKLIEKLNLKDKVLKITVTDKNVIITTRDLPYKDSDYEKGFKLKTSSVLRNSTSILPKIKSTNYIENIIEKKKAILEGYNDAVFYNEKGYLCETSTSNIFCIKNNKIFTPKLENGLLNGTVRNFIIENYDVEEAFITKDNLLKMDEVFVTNSLFGIMKIKCIDEIRFNKTIFTDKIRENYNKTINGPNGGLKIYGK</sequence>
<dbReference type="InterPro" id="IPR036038">
    <property type="entry name" value="Aminotransferase-like"/>
</dbReference>
<comment type="similarity">
    <text evidence="2">Belongs to the class-IV pyridoxal-phosphate-dependent aminotransferase family.</text>
</comment>
<dbReference type="GO" id="GO:0008483">
    <property type="term" value="F:transaminase activity"/>
    <property type="evidence" value="ECO:0007669"/>
    <property type="project" value="UniProtKB-KW"/>
</dbReference>
<dbReference type="Gene3D" id="3.20.10.10">
    <property type="entry name" value="D-amino Acid Aminotransferase, subunit A, domain 2"/>
    <property type="match status" value="1"/>
</dbReference>
<gene>
    <name evidence="3" type="ORF">GCM10008916_19650</name>
</gene>
<proteinExistence type="inferred from homology"/>